<feature type="transmembrane region" description="Helical" evidence="1">
    <location>
        <begin position="441"/>
        <end position="463"/>
    </location>
</feature>
<accession>A0A1F8BEM6</accession>
<gene>
    <name evidence="2" type="ORF">A2961_03460</name>
</gene>
<comment type="caution">
    <text evidence="2">The sequence shown here is derived from an EMBL/GenBank/DDBJ whole genome shotgun (WGS) entry which is preliminary data.</text>
</comment>
<evidence type="ECO:0000256" key="1">
    <source>
        <dbReference type="SAM" id="Phobius"/>
    </source>
</evidence>
<keyword evidence="1" id="KW-0472">Membrane</keyword>
<reference evidence="2 3" key="1">
    <citation type="journal article" date="2016" name="Nat. Commun.">
        <title>Thousands of microbial genomes shed light on interconnected biogeochemical processes in an aquifer system.</title>
        <authorList>
            <person name="Anantharaman K."/>
            <person name="Brown C.T."/>
            <person name="Hug L.A."/>
            <person name="Sharon I."/>
            <person name="Castelle C.J."/>
            <person name="Probst A.J."/>
            <person name="Thomas B.C."/>
            <person name="Singh A."/>
            <person name="Wilkins M.J."/>
            <person name="Karaoz U."/>
            <person name="Brodie E.L."/>
            <person name="Williams K.H."/>
            <person name="Hubbard S.S."/>
            <person name="Banfield J.F."/>
        </authorList>
    </citation>
    <scope>NUCLEOTIDE SEQUENCE [LARGE SCALE GENOMIC DNA]</scope>
</reference>
<dbReference type="Proteomes" id="UP000177082">
    <property type="component" value="Unassembled WGS sequence"/>
</dbReference>
<feature type="transmembrane region" description="Helical" evidence="1">
    <location>
        <begin position="728"/>
        <end position="746"/>
    </location>
</feature>
<evidence type="ECO:0000313" key="3">
    <source>
        <dbReference type="Proteomes" id="UP000177082"/>
    </source>
</evidence>
<keyword evidence="1" id="KW-0812">Transmembrane</keyword>
<sequence length="752" mass="87301">MKDLKKKLLTLLAKEKYLGLLFVFCILFYFPVLFQGKVALPVDALVGAHVPWTEVAWGGYPAGVPIKNLEITDSFSQFFPWRSLVGEFWRNLIIPLWNPYILNGTPFLATLHSSTLYPMNAVYWLFNNIDSWNILVMAQSFLAAVFMYLFLKKLDLDTRASFLGSIAFAFSGYMIAWLEFNTGGQAGLWLPLLLYFLLILKENAYSLIAISLIYFFIFTAGDFQIPLYISIFYFAFSLFISRNIKFLLRAIFGFLIGVSLASVQLIPTIELYVNSIRADDTYIREYFFGILHWEKIVNFIWPDFFGNVVTGNYWGKFGFHEYMGFVGVVALVFALYSIFTKRIKHEIFFVATFFLTIIFLFPFPTAFLPYLLKIPGLSTSSASRLLFIADFSLAVLASYGFNKWLKIKKSNFSKIPIILIAVTLVTVVFIVSAIVKFPEQAINLTVALKNMLPASFVLALVYIFSRYKKIGVYLLIVLAALEMFWYARKNTPFSPRDFVFPSTEILEFLQKNLGSWRFAGGIPLNLHMPYNLRSPEGYDPIYPRINAEWISLVNFGTKENLSRRYGIIHYFDSELLDYASVKYVVDYKKNMYGDPSQKGEYARGLDETRYKKVFDEGRIDVFENRNVLPRVWVTTNFSQKYEELILKPDDLKYKINNFKQLKNRFDITVELEKDGYLFLSETFYPGWIAYVDSRKEEIKKANYLFQSIKLNQGKHEVSFVYEPKSFTIGKYLLFSGLVVLFLYYFFEKARKI</sequence>
<organism evidence="2 3">
    <name type="scientific">Candidatus Woesebacteria bacterium RIFCSPLOWO2_01_FULL_39_21</name>
    <dbReference type="NCBI Taxonomy" id="1802519"/>
    <lineage>
        <taxon>Bacteria</taxon>
        <taxon>Candidatus Woeseibacteriota</taxon>
    </lineage>
</organism>
<feature type="transmembrane region" description="Helical" evidence="1">
    <location>
        <begin position="322"/>
        <end position="340"/>
    </location>
</feature>
<dbReference type="InterPro" id="IPR018580">
    <property type="entry name" value="Uncharacterised_YfhO"/>
</dbReference>
<feature type="transmembrane region" description="Helical" evidence="1">
    <location>
        <begin position="16"/>
        <end position="34"/>
    </location>
</feature>
<feature type="transmembrane region" description="Helical" evidence="1">
    <location>
        <begin position="384"/>
        <end position="405"/>
    </location>
</feature>
<dbReference type="STRING" id="1802519.A2961_03460"/>
<name>A0A1F8BEM6_9BACT</name>
<dbReference type="PANTHER" id="PTHR38454:SF1">
    <property type="entry name" value="INTEGRAL MEMBRANE PROTEIN"/>
    <property type="match status" value="1"/>
</dbReference>
<feature type="transmembrane region" description="Helical" evidence="1">
    <location>
        <begin position="247"/>
        <end position="266"/>
    </location>
</feature>
<dbReference type="Pfam" id="PF09586">
    <property type="entry name" value="YfhO"/>
    <property type="match status" value="2"/>
</dbReference>
<dbReference type="PANTHER" id="PTHR38454">
    <property type="entry name" value="INTEGRAL MEMBRANE PROTEIN-RELATED"/>
    <property type="match status" value="1"/>
</dbReference>
<dbReference type="EMBL" id="MGHF01000027">
    <property type="protein sequence ID" value="OGM62400.1"/>
    <property type="molecule type" value="Genomic_DNA"/>
</dbReference>
<feature type="transmembrane region" description="Helical" evidence="1">
    <location>
        <begin position="223"/>
        <end position="240"/>
    </location>
</feature>
<feature type="transmembrane region" description="Helical" evidence="1">
    <location>
        <begin position="132"/>
        <end position="150"/>
    </location>
</feature>
<proteinExistence type="predicted"/>
<keyword evidence="1" id="KW-1133">Transmembrane helix</keyword>
<dbReference type="AlphaFoldDB" id="A0A1F8BEM6"/>
<feature type="transmembrane region" description="Helical" evidence="1">
    <location>
        <begin position="417"/>
        <end position="435"/>
    </location>
</feature>
<feature type="transmembrane region" description="Helical" evidence="1">
    <location>
        <begin position="192"/>
        <end position="217"/>
    </location>
</feature>
<feature type="transmembrane region" description="Helical" evidence="1">
    <location>
        <begin position="470"/>
        <end position="487"/>
    </location>
</feature>
<protein>
    <recommendedName>
        <fullName evidence="4">Membrane protein 6-pyruvoyl-tetrahydropterin synthase-related domain-containing protein</fullName>
    </recommendedName>
</protein>
<feature type="transmembrane region" description="Helical" evidence="1">
    <location>
        <begin position="347"/>
        <end position="372"/>
    </location>
</feature>
<feature type="transmembrane region" description="Helical" evidence="1">
    <location>
        <begin position="162"/>
        <end position="180"/>
    </location>
</feature>
<evidence type="ECO:0008006" key="4">
    <source>
        <dbReference type="Google" id="ProtNLM"/>
    </source>
</evidence>
<evidence type="ECO:0000313" key="2">
    <source>
        <dbReference type="EMBL" id="OGM62400.1"/>
    </source>
</evidence>